<protein>
    <submittedName>
        <fullName evidence="1">Uncharacterized protein</fullName>
    </submittedName>
</protein>
<proteinExistence type="predicted"/>
<accession>A0A6H9YLK5</accession>
<evidence type="ECO:0000313" key="1">
    <source>
        <dbReference type="EMBL" id="KAB2340340.1"/>
    </source>
</evidence>
<dbReference type="Proteomes" id="UP000468735">
    <property type="component" value="Unassembled WGS sequence"/>
</dbReference>
<name>A0A6H9YLK5_9ACTN</name>
<keyword evidence="2" id="KW-1185">Reference proteome</keyword>
<dbReference type="EMBL" id="WBMT01000030">
    <property type="protein sequence ID" value="KAB2340340.1"/>
    <property type="molecule type" value="Genomic_DNA"/>
</dbReference>
<dbReference type="RefSeq" id="WP_151569724.1">
    <property type="nucleotide sequence ID" value="NZ_WBMT01000030.1"/>
</dbReference>
<comment type="caution">
    <text evidence="1">The sequence shown here is derived from an EMBL/GenBank/DDBJ whole genome shotgun (WGS) entry which is preliminary data.</text>
</comment>
<organism evidence="1 2">
    <name type="scientific">Actinomadura rudentiformis</name>
    <dbReference type="NCBI Taxonomy" id="359158"/>
    <lineage>
        <taxon>Bacteria</taxon>
        <taxon>Bacillati</taxon>
        <taxon>Actinomycetota</taxon>
        <taxon>Actinomycetes</taxon>
        <taxon>Streptosporangiales</taxon>
        <taxon>Thermomonosporaceae</taxon>
        <taxon>Actinomadura</taxon>
    </lineage>
</organism>
<reference evidence="1 2" key="1">
    <citation type="submission" date="2019-09" db="EMBL/GenBank/DDBJ databases">
        <title>Actinomadura physcomitrii sp. nov., a novel actinomycete isolated from moss [Physcomitrium sphaericum (Ludw) Fuernr].</title>
        <authorList>
            <person name="Zhuang X."/>
            <person name="Liu C."/>
        </authorList>
    </citation>
    <scope>NUCLEOTIDE SEQUENCE [LARGE SCALE GENOMIC DNA]</scope>
    <source>
        <strain evidence="1 2">HMC1</strain>
    </source>
</reference>
<dbReference type="OrthoDB" id="3543128at2"/>
<gene>
    <name evidence="1" type="ORF">F8566_44930</name>
</gene>
<evidence type="ECO:0000313" key="2">
    <source>
        <dbReference type="Proteomes" id="UP000468735"/>
    </source>
</evidence>
<dbReference type="AlphaFoldDB" id="A0A6H9YLK5"/>
<sequence>MCDLAWALARPSDHLEHLYARRHGTEMEVVVFLLAESPAAAKATVETFGQRLLSYSPLLDGWRVKEISPLKLGEDPLP</sequence>